<dbReference type="Gene3D" id="4.10.240.10">
    <property type="entry name" value="Zn(2)-C6 fungal-type DNA-binding domain"/>
    <property type="match status" value="1"/>
</dbReference>
<keyword evidence="5" id="KW-0539">Nucleus</keyword>
<gene>
    <name evidence="7" type="ORF">B0J15DRAFT_476470</name>
</gene>
<keyword evidence="4" id="KW-0804">Transcription</keyword>
<dbReference type="InterPro" id="IPR001138">
    <property type="entry name" value="Zn2Cys6_DnaBD"/>
</dbReference>
<feature type="domain" description="Zn(2)-C6 fungal-type" evidence="6">
    <location>
        <begin position="20"/>
        <end position="50"/>
    </location>
</feature>
<dbReference type="InterPro" id="IPR036864">
    <property type="entry name" value="Zn2-C6_fun-type_DNA-bd_sf"/>
</dbReference>
<dbReference type="PANTHER" id="PTHR47338">
    <property type="entry name" value="ZN(II)2CYS6 TRANSCRIPTION FACTOR (EUROFUNG)-RELATED"/>
    <property type="match status" value="1"/>
</dbReference>
<dbReference type="GO" id="GO:0008270">
    <property type="term" value="F:zinc ion binding"/>
    <property type="evidence" value="ECO:0007669"/>
    <property type="project" value="InterPro"/>
</dbReference>
<dbReference type="Pfam" id="PF00172">
    <property type="entry name" value="Zn_clus"/>
    <property type="match status" value="1"/>
</dbReference>
<dbReference type="SMART" id="SM00066">
    <property type="entry name" value="GAL4"/>
    <property type="match status" value="1"/>
</dbReference>
<evidence type="ECO:0000256" key="1">
    <source>
        <dbReference type="ARBA" id="ARBA00004123"/>
    </source>
</evidence>
<sequence length="660" mass="73508">METHDTRPTNAGVIKRIRQACANCRRRKVKCSGERPVCTHCRQSRRSCVYEPYSVTAGETGHTVPRVSNATISSQLLERISSLESALSRLSQGNFDAHVQTSPSSAFSSTPRRMPSLHHTQEQADLNLDSIVQNSVLNSFSFDGLPPPEVVQSLVDTYFARVHNQPYSFFHRTSFYASLSTMSIPRCLLFAVLAYAVRFSDQPYFVGKVQQASDAYSRQSWLCVIEDHLSVDNNLDLSVIQTVTLLAIVDYTAARISSGWLRLGLAIRLSQDVDLMSEPSFFLPPTEREERRRTFWSIYLVDKLISCARSRPAAVADDDCTLHLPCNEDVFQDRGEDGENVPTLRQVLSWDVPLANPPSPFGLAVVATSIFGRCTKYAHGRSAGEMLTPLDPQSDFALTNASLLLLESYLKNHDQPILDLVQNGPQADTNIDEKQVGHLVFSHALFHLCYCLLNHPFLIRLRLRPIAARVPKSFTSNAFHAAQENARKLTDLLLAGTTGVVPMESSFYTYCASIAAGIHSLAFGAQHQGVDVDQYDSQRYYQRCIEVLERLGVLWPMVPNMLTKLREFDAHSESYAHLFNAACLADELDGIAENTLWSLVDYGMLAREVPGNSPAHVSFLSNLPSPSKWIPGGDYMATSPTSEARNQLLFVGTQEPLTRL</sequence>
<reference evidence="7" key="1">
    <citation type="journal article" date="2021" name="Nat. Commun.">
        <title>Genetic determinants of endophytism in the Arabidopsis root mycobiome.</title>
        <authorList>
            <person name="Mesny F."/>
            <person name="Miyauchi S."/>
            <person name="Thiergart T."/>
            <person name="Pickel B."/>
            <person name="Atanasova L."/>
            <person name="Karlsson M."/>
            <person name="Huettel B."/>
            <person name="Barry K.W."/>
            <person name="Haridas S."/>
            <person name="Chen C."/>
            <person name="Bauer D."/>
            <person name="Andreopoulos W."/>
            <person name="Pangilinan J."/>
            <person name="LaButti K."/>
            <person name="Riley R."/>
            <person name="Lipzen A."/>
            <person name="Clum A."/>
            <person name="Drula E."/>
            <person name="Henrissat B."/>
            <person name="Kohler A."/>
            <person name="Grigoriev I.V."/>
            <person name="Martin F.M."/>
            <person name="Hacquard S."/>
        </authorList>
    </citation>
    <scope>NUCLEOTIDE SEQUENCE</scope>
    <source>
        <strain evidence="7">FSSC 5 MPI-SDFR-AT-0091</strain>
    </source>
</reference>
<comment type="subcellular location">
    <subcellularLocation>
        <location evidence="1">Nucleus</location>
    </subcellularLocation>
</comment>
<dbReference type="CDD" id="cd00067">
    <property type="entry name" value="GAL4"/>
    <property type="match status" value="1"/>
</dbReference>
<dbReference type="AlphaFoldDB" id="A0A9P9REH9"/>
<dbReference type="GO" id="GO:0000981">
    <property type="term" value="F:DNA-binding transcription factor activity, RNA polymerase II-specific"/>
    <property type="evidence" value="ECO:0007669"/>
    <property type="project" value="InterPro"/>
</dbReference>
<dbReference type="GO" id="GO:0006351">
    <property type="term" value="P:DNA-templated transcription"/>
    <property type="evidence" value="ECO:0007669"/>
    <property type="project" value="InterPro"/>
</dbReference>
<evidence type="ECO:0000259" key="6">
    <source>
        <dbReference type="PROSITE" id="PS50048"/>
    </source>
</evidence>
<keyword evidence="8" id="KW-1185">Reference proteome</keyword>
<dbReference type="PROSITE" id="PS50048">
    <property type="entry name" value="ZN2_CY6_FUNGAL_2"/>
    <property type="match status" value="1"/>
</dbReference>
<dbReference type="GO" id="GO:0003677">
    <property type="term" value="F:DNA binding"/>
    <property type="evidence" value="ECO:0007669"/>
    <property type="project" value="InterPro"/>
</dbReference>
<evidence type="ECO:0000313" key="7">
    <source>
        <dbReference type="EMBL" id="KAH7276052.1"/>
    </source>
</evidence>
<dbReference type="OrthoDB" id="424974at2759"/>
<proteinExistence type="predicted"/>
<dbReference type="EMBL" id="JAGTJS010000001">
    <property type="protein sequence ID" value="KAH7276052.1"/>
    <property type="molecule type" value="Genomic_DNA"/>
</dbReference>
<evidence type="ECO:0000256" key="2">
    <source>
        <dbReference type="ARBA" id="ARBA00022723"/>
    </source>
</evidence>
<evidence type="ECO:0000256" key="4">
    <source>
        <dbReference type="ARBA" id="ARBA00023163"/>
    </source>
</evidence>
<dbReference type="SMART" id="SM00906">
    <property type="entry name" value="Fungal_trans"/>
    <property type="match status" value="1"/>
</dbReference>
<dbReference type="InterPro" id="IPR050815">
    <property type="entry name" value="TF_fung"/>
</dbReference>
<evidence type="ECO:0000313" key="8">
    <source>
        <dbReference type="Proteomes" id="UP000736672"/>
    </source>
</evidence>
<organism evidence="7 8">
    <name type="scientific">Fusarium solani</name>
    <name type="common">Filamentous fungus</name>
    <dbReference type="NCBI Taxonomy" id="169388"/>
    <lineage>
        <taxon>Eukaryota</taxon>
        <taxon>Fungi</taxon>
        <taxon>Dikarya</taxon>
        <taxon>Ascomycota</taxon>
        <taxon>Pezizomycotina</taxon>
        <taxon>Sordariomycetes</taxon>
        <taxon>Hypocreomycetidae</taxon>
        <taxon>Hypocreales</taxon>
        <taxon>Nectriaceae</taxon>
        <taxon>Fusarium</taxon>
        <taxon>Fusarium solani species complex</taxon>
    </lineage>
</organism>
<dbReference type="SUPFAM" id="SSF57701">
    <property type="entry name" value="Zn2/Cys6 DNA-binding domain"/>
    <property type="match status" value="1"/>
</dbReference>
<accession>A0A9P9REH9</accession>
<dbReference type="Proteomes" id="UP000736672">
    <property type="component" value="Unassembled WGS sequence"/>
</dbReference>
<dbReference type="InterPro" id="IPR007219">
    <property type="entry name" value="XnlR_reg_dom"/>
</dbReference>
<keyword evidence="3" id="KW-0805">Transcription regulation</keyword>
<dbReference type="PANTHER" id="PTHR47338:SF4">
    <property type="entry name" value="ZN(II)2CYS6 TRANSCRIPTION FACTOR (EUROFUNG)"/>
    <property type="match status" value="1"/>
</dbReference>
<name>A0A9P9REH9_FUSSL</name>
<evidence type="ECO:0000256" key="3">
    <source>
        <dbReference type="ARBA" id="ARBA00023015"/>
    </source>
</evidence>
<keyword evidence="2" id="KW-0479">Metal-binding</keyword>
<dbReference type="CDD" id="cd12148">
    <property type="entry name" value="fungal_TF_MHR"/>
    <property type="match status" value="1"/>
</dbReference>
<dbReference type="PROSITE" id="PS00463">
    <property type="entry name" value="ZN2_CY6_FUNGAL_1"/>
    <property type="match status" value="1"/>
</dbReference>
<dbReference type="GO" id="GO:0005634">
    <property type="term" value="C:nucleus"/>
    <property type="evidence" value="ECO:0007669"/>
    <property type="project" value="UniProtKB-SubCell"/>
</dbReference>
<protein>
    <submittedName>
        <fullName evidence="7">Fungal-specific transcription factor domain-containing protein</fullName>
    </submittedName>
</protein>
<comment type="caution">
    <text evidence="7">The sequence shown here is derived from an EMBL/GenBank/DDBJ whole genome shotgun (WGS) entry which is preliminary data.</text>
</comment>
<dbReference type="Pfam" id="PF04082">
    <property type="entry name" value="Fungal_trans"/>
    <property type="match status" value="1"/>
</dbReference>
<evidence type="ECO:0000256" key="5">
    <source>
        <dbReference type="ARBA" id="ARBA00023242"/>
    </source>
</evidence>